<dbReference type="PANTHER" id="PTHR10927:SF2">
    <property type="entry name" value="RESTRICTION OF TELOMERE CAPPING PROTEIN 3"/>
    <property type="match status" value="1"/>
</dbReference>
<name>S9XJ32_SCHCR</name>
<evidence type="ECO:0000259" key="1">
    <source>
        <dbReference type="Pfam" id="PF01172"/>
    </source>
</evidence>
<dbReference type="Pfam" id="PF01172">
    <property type="entry name" value="SBDS_N"/>
    <property type="match status" value="1"/>
</dbReference>
<accession>S9XJ32</accession>
<evidence type="ECO:0000313" key="2">
    <source>
        <dbReference type="EMBL" id="EPY53641.1"/>
    </source>
</evidence>
<dbReference type="InterPro" id="IPR039100">
    <property type="entry name" value="Sdo1/SBDS-like"/>
</dbReference>
<dbReference type="EMBL" id="KE546988">
    <property type="protein sequence ID" value="EPY53641.1"/>
    <property type="molecule type" value="Genomic_DNA"/>
</dbReference>
<dbReference type="Gene3D" id="3.30.1250.10">
    <property type="entry name" value="Ribosome maturation protein SBDS, N-terminal domain"/>
    <property type="match status" value="1"/>
</dbReference>
<organism evidence="2 3">
    <name type="scientific">Schizosaccharomyces cryophilus (strain OY26 / ATCC MYA-4695 / CBS 11777 / NBRC 106824 / NRRL Y48691)</name>
    <name type="common">Fission yeast</name>
    <dbReference type="NCBI Taxonomy" id="653667"/>
    <lineage>
        <taxon>Eukaryota</taxon>
        <taxon>Fungi</taxon>
        <taxon>Dikarya</taxon>
        <taxon>Ascomycota</taxon>
        <taxon>Taphrinomycotina</taxon>
        <taxon>Schizosaccharomycetes</taxon>
        <taxon>Schizosaccharomycetales</taxon>
        <taxon>Schizosaccharomycetaceae</taxon>
        <taxon>Schizosaccharomyces</taxon>
    </lineage>
</organism>
<reference evidence="2 3" key="1">
    <citation type="journal article" date="2011" name="Science">
        <title>Comparative functional genomics of the fission yeasts.</title>
        <authorList>
            <person name="Rhind N."/>
            <person name="Chen Z."/>
            <person name="Yassour M."/>
            <person name="Thompson D.A."/>
            <person name="Haas B.J."/>
            <person name="Habib N."/>
            <person name="Wapinski I."/>
            <person name="Roy S."/>
            <person name="Lin M.F."/>
            <person name="Heiman D.I."/>
            <person name="Young S.K."/>
            <person name="Furuya K."/>
            <person name="Guo Y."/>
            <person name="Pidoux A."/>
            <person name="Chen H.M."/>
            <person name="Robbertse B."/>
            <person name="Goldberg J.M."/>
            <person name="Aoki K."/>
            <person name="Bayne E.H."/>
            <person name="Berlin A.M."/>
            <person name="Desjardins C.A."/>
            <person name="Dobbs E."/>
            <person name="Dukaj L."/>
            <person name="Fan L."/>
            <person name="FitzGerald M.G."/>
            <person name="French C."/>
            <person name="Gujja S."/>
            <person name="Hansen K."/>
            <person name="Keifenheim D."/>
            <person name="Levin J.Z."/>
            <person name="Mosher R.A."/>
            <person name="Mueller C.A."/>
            <person name="Pfiffner J."/>
            <person name="Priest M."/>
            <person name="Russ C."/>
            <person name="Smialowska A."/>
            <person name="Swoboda P."/>
            <person name="Sykes S.M."/>
            <person name="Vaughn M."/>
            <person name="Vengrova S."/>
            <person name="Yoder R."/>
            <person name="Zeng Q."/>
            <person name="Allshire R."/>
            <person name="Baulcombe D."/>
            <person name="Birren B.W."/>
            <person name="Brown W."/>
            <person name="Ekwall K."/>
            <person name="Kellis M."/>
            <person name="Leatherwood J."/>
            <person name="Levin H."/>
            <person name="Margalit H."/>
            <person name="Martienssen R."/>
            <person name="Nieduszynski C.A."/>
            <person name="Spatafora J.W."/>
            <person name="Friedman N."/>
            <person name="Dalgaard J.Z."/>
            <person name="Baumann P."/>
            <person name="Niki H."/>
            <person name="Regev A."/>
            <person name="Nusbaum C."/>
        </authorList>
    </citation>
    <scope>NUCLEOTIDE SEQUENCE [LARGE SCALE GENOMIC DNA]</scope>
    <source>
        <strain evidence="3">OY26 / ATCC MYA-4695 / CBS 11777 / NBRC 106824 / NRRL Y48691</strain>
    </source>
</reference>
<dbReference type="RefSeq" id="XP_013021238.1">
    <property type="nucleotide sequence ID" value="XM_013165784.1"/>
</dbReference>
<dbReference type="OMA" id="TRICHQG"/>
<dbReference type="InterPro" id="IPR036786">
    <property type="entry name" value="Ribosome_mat_SBDS_N_sf"/>
</dbReference>
<sequence>MSSGPANQTRVVCQTDIASFVVIGASENIIKSWRTDKTIPLTEVVDSFQVFTLTKGSEGELFKASKQQLENAFGTSKDVDVCAKILSEGKISPHRQHTGNKEV</sequence>
<protein>
    <submittedName>
        <fullName evidence="2">SBDS family protein Rtc3</fullName>
    </submittedName>
</protein>
<dbReference type="HOGENOM" id="CLU_137480_1_0_1"/>
<dbReference type="PANTHER" id="PTHR10927">
    <property type="entry name" value="RIBOSOME MATURATION PROTEIN SBDS"/>
    <property type="match status" value="1"/>
</dbReference>
<dbReference type="InterPro" id="IPR019783">
    <property type="entry name" value="SDO1/SBDS_N"/>
</dbReference>
<proteinExistence type="predicted"/>
<dbReference type="STRING" id="653667.S9XJ32"/>
<dbReference type="Proteomes" id="UP000015464">
    <property type="component" value="Unassembled WGS sequence"/>
</dbReference>
<dbReference type="GeneID" id="25037444"/>
<dbReference type="eggNOG" id="ENOG502S9SB">
    <property type="taxonomic scope" value="Eukaryota"/>
</dbReference>
<gene>
    <name evidence="2" type="ORF">SPOG_03125</name>
</gene>
<dbReference type="OrthoDB" id="2567806at2759"/>
<feature type="domain" description="Ribosome maturation protein SDO1/SBDS N-terminal" evidence="1">
    <location>
        <begin position="7"/>
        <end position="95"/>
    </location>
</feature>
<keyword evidence="3" id="KW-1185">Reference proteome</keyword>
<evidence type="ECO:0000313" key="3">
    <source>
        <dbReference type="Proteomes" id="UP000015464"/>
    </source>
</evidence>
<dbReference type="AlphaFoldDB" id="S9XJ32"/>
<dbReference type="SUPFAM" id="SSF89895">
    <property type="entry name" value="FYSH domain"/>
    <property type="match status" value="1"/>
</dbReference>